<dbReference type="SUPFAM" id="SSF51011">
    <property type="entry name" value="Glycosyl hydrolase domain"/>
    <property type="match status" value="1"/>
</dbReference>
<feature type="coiled-coil region" evidence="5">
    <location>
        <begin position="144"/>
        <end position="199"/>
    </location>
</feature>
<feature type="compositionally biased region" description="Low complexity" evidence="6">
    <location>
        <begin position="788"/>
        <end position="798"/>
    </location>
</feature>
<evidence type="ECO:0000313" key="10">
    <source>
        <dbReference type="EMBL" id="WIA20051.1"/>
    </source>
</evidence>
<evidence type="ECO:0008006" key="12">
    <source>
        <dbReference type="Google" id="ProtNLM"/>
    </source>
</evidence>
<dbReference type="Pfam" id="PF01055">
    <property type="entry name" value="Glyco_hydro_31_2nd"/>
    <property type="match status" value="1"/>
</dbReference>
<dbReference type="CDD" id="cd06602">
    <property type="entry name" value="GH31_MGAM_SI_GAA"/>
    <property type="match status" value="1"/>
</dbReference>
<keyword evidence="2" id="KW-0378">Hydrolase</keyword>
<dbReference type="InterPro" id="IPR000322">
    <property type="entry name" value="Glyco_hydro_31_TIM"/>
</dbReference>
<dbReference type="Pfam" id="PF24161">
    <property type="entry name" value="CCDC39"/>
    <property type="match status" value="1"/>
</dbReference>
<dbReference type="Gene3D" id="2.60.40.1760">
    <property type="entry name" value="glycosyl hydrolase (family 31)"/>
    <property type="match status" value="1"/>
</dbReference>
<dbReference type="SUPFAM" id="SSF51445">
    <property type="entry name" value="(Trans)glycosidases"/>
    <property type="match status" value="1"/>
</dbReference>
<dbReference type="PROSITE" id="PS00129">
    <property type="entry name" value="GLYCOSYL_HYDROL_F31_1"/>
    <property type="match status" value="1"/>
</dbReference>
<feature type="domain" description="Glycoside hydrolase family 31 TIM barrel" evidence="7">
    <location>
        <begin position="1148"/>
        <end position="1564"/>
    </location>
</feature>
<dbReference type="Gene3D" id="2.60.40.1180">
    <property type="entry name" value="Golgi alpha-mannosidase II"/>
    <property type="match status" value="2"/>
</dbReference>
<evidence type="ECO:0000256" key="4">
    <source>
        <dbReference type="ARBA" id="ARBA00023295"/>
    </source>
</evidence>
<name>A0ABY8UEX4_TETOB</name>
<evidence type="ECO:0000259" key="9">
    <source>
        <dbReference type="Pfam" id="PF21365"/>
    </source>
</evidence>
<dbReference type="InterPro" id="IPR011013">
    <property type="entry name" value="Gal_mutarotase_sf_dom"/>
</dbReference>
<keyword evidence="11" id="KW-1185">Reference proteome</keyword>
<evidence type="ECO:0000256" key="2">
    <source>
        <dbReference type="ARBA" id="ARBA00022801"/>
    </source>
</evidence>
<dbReference type="EMBL" id="CP126218">
    <property type="protein sequence ID" value="WIA20051.1"/>
    <property type="molecule type" value="Genomic_DNA"/>
</dbReference>
<accession>A0ABY8UEX4</accession>
<organism evidence="10 11">
    <name type="scientific">Tetradesmus obliquus</name>
    <name type="common">Green alga</name>
    <name type="synonym">Acutodesmus obliquus</name>
    <dbReference type="NCBI Taxonomy" id="3088"/>
    <lineage>
        <taxon>Eukaryota</taxon>
        <taxon>Viridiplantae</taxon>
        <taxon>Chlorophyta</taxon>
        <taxon>core chlorophytes</taxon>
        <taxon>Chlorophyceae</taxon>
        <taxon>CS clade</taxon>
        <taxon>Sphaeropleales</taxon>
        <taxon>Scenedesmaceae</taxon>
        <taxon>Tetradesmus</taxon>
    </lineage>
</organism>
<feature type="compositionally biased region" description="Low complexity" evidence="6">
    <location>
        <begin position="806"/>
        <end position="822"/>
    </location>
</feature>
<keyword evidence="3 5" id="KW-0175">Coiled coil</keyword>
<evidence type="ECO:0000256" key="5">
    <source>
        <dbReference type="SAM" id="Coils"/>
    </source>
</evidence>
<evidence type="ECO:0000256" key="6">
    <source>
        <dbReference type="SAM" id="MobiDB-lite"/>
    </source>
</evidence>
<dbReference type="InterPro" id="IPR013780">
    <property type="entry name" value="Glyco_hydro_b"/>
</dbReference>
<dbReference type="Pfam" id="PF21365">
    <property type="entry name" value="Glyco_hydro_31_3rd"/>
    <property type="match status" value="1"/>
</dbReference>
<feature type="domain" description="Glycoside hydrolase family 31 N-terminal" evidence="8">
    <location>
        <begin position="1001"/>
        <end position="1105"/>
    </location>
</feature>
<feature type="domain" description="Glycosyl hydrolase family 31 C-terminal" evidence="9">
    <location>
        <begin position="1573"/>
        <end position="1661"/>
    </location>
</feature>
<feature type="coiled-coil region" evidence="5">
    <location>
        <begin position="277"/>
        <end position="374"/>
    </location>
</feature>
<gene>
    <name evidence="10" type="ORF">OEZ85_005916</name>
</gene>
<evidence type="ECO:0000313" key="11">
    <source>
        <dbReference type="Proteomes" id="UP001244341"/>
    </source>
</evidence>
<evidence type="ECO:0000256" key="3">
    <source>
        <dbReference type="ARBA" id="ARBA00023054"/>
    </source>
</evidence>
<feature type="coiled-coil region" evidence="5">
    <location>
        <begin position="646"/>
        <end position="769"/>
    </location>
</feature>
<feature type="coiled-coil region" evidence="5">
    <location>
        <begin position="32"/>
        <end position="94"/>
    </location>
</feature>
<dbReference type="Proteomes" id="UP001244341">
    <property type="component" value="Chromosome 11b"/>
</dbReference>
<dbReference type="InterPro" id="IPR025887">
    <property type="entry name" value="Glyco_hydro_31_N_dom"/>
</dbReference>
<dbReference type="SUPFAM" id="SSF74650">
    <property type="entry name" value="Galactose mutarotase-like"/>
    <property type="match status" value="1"/>
</dbReference>
<protein>
    <recommendedName>
        <fullName evidence="12">Glycoside hydrolase family 31 N-terminal domain-containing protein</fullName>
    </recommendedName>
</protein>
<dbReference type="Pfam" id="PF13802">
    <property type="entry name" value="Gal_mutarotas_2"/>
    <property type="match status" value="1"/>
</dbReference>
<dbReference type="InterPro" id="IPR033290">
    <property type="entry name" value="CCDC39"/>
</dbReference>
<evidence type="ECO:0000259" key="7">
    <source>
        <dbReference type="Pfam" id="PF01055"/>
    </source>
</evidence>
<evidence type="ECO:0000256" key="1">
    <source>
        <dbReference type="ARBA" id="ARBA00007806"/>
    </source>
</evidence>
<keyword evidence="4" id="KW-0326">Glycosidase</keyword>
<comment type="similarity">
    <text evidence="1">Belongs to the glycosyl hydrolase 31 family.</text>
</comment>
<sequence length="1843" mass="202977">MPWAQSLEKQLQQIDLTLEENGGRIGVMDEHLKNVQQEITYTESRVEAEKREIETEEHLKIMADKEIARMQSDLGRLEKEKLELADRITGLQAAIFRGSEKLDQFKLLMNWNQEELDQWAVAQRQKEEDNAALDKYRLQDEGKKKELSLALEKLTQQVATQREALDSEVTDTQAAQIQLDRAAQDFRQLHAERQDLIHQWDEAREAMKHRDGAIQVMAGAFAERKVLLKQKQAELNAQARFLAGEQANNCELEAQIAYYEREMGKARELQATEAAKLDDLANQVELLQSTLSKAANDLANAGTSANAARQDLDSKRKRLEAVRKKHAALKQQLEGEFGQLDSLENKVSQLEGIRKREEANLRALQQEHEALKKEQFRAGQGLHALRLREQELVAEIAGGQSQSRNLTARLKALDEQLLRQGELMYAVDLNLQEMERRIARAGGHRSDDEARALNARIAKLTEILEGVNAEHSMLLEQVKQAELDLGEARRANAALGTEKQRVDDTIERLQLETDSTARALKAAIADKEKQLVDHDVLKLQVHRLRQLLSMHADEVYSLESRKAQLKLSLDERRHEIEVHRDGLKSDLKLVREDIHRLTLELRDRQQKVEVLATKFETLTSKNRATDPDGGEPKSQAYYIIKAAQEREELQVAGDALDARISKAEAEVAMLSNTLNQMQATNTAFSSSLRQGDTKATLQERNALREQLDASYDKLKALRQQEAALLAELQQQQAAGSSSEAELAGMQALVDDLARKKAEADRQLEEQREKEGRALRAVQRAQKLLATQASMARGSSAASGEGGSGRGSSAAGSSRASSATGHAAAGDDVGAAVNVEEVQQDVQLAEVRLVTRTMLQELGTLVQQHPALLSNLCVIGVLGGHTAGPVAARQHVQQQVAAPSRTGSVTSATTYTVKETAKDGLAYSAQLEQLPNDPLPQYGPSFQQLTWQVSPETPSRLRVQISPTGEKRWRVPHSIVPRPGAAAGLTASSLLYDVSLPEPGAPFALQVTRRATGQAIFDTTGHQFVFKDQFIQLTTNVPEDADLYGLGEATLRGGLLLPRNNSVLTMWNRDLASASVGFNLYGSHPFYLQVSADGTSHGVLLLNSNGMDVLLNQTSLTYRAIGGLVELYLFLGPTPEAVIRQYHELIGRTAMQPYWALGAHQSKWGYQNLSIAAEAVANYSAAGIPLECLFVDIEYMSDNFRTMTFSEDRYPAEQMQAFVQQLHAKGQRWVPILNPGVGTQKGFRAYEDGNRNDIWIKDFTGQKPYLGQVWPGPAYYPDYLASKNVSSWLRRHLRAFYEQAPFDGVWLDMNEASNFCSGTRCELDTGNATKLHLLKQKTPKDFELSEFFMPRVTCQLKCEQPSASDKLSNPPYKISNMGYENYKGDAPLQMKSISPTALHADGTKEYDAHNLYGTAMAMRHHEALVAITGERPFILSRSTFPGAGRYVAHWTGDNSGNWHELFHSIAGVLSANMWGIAMTGADICGFNDVAFDNVGWPPKKVLPGPEYEEMCNRWTMAGAFYPFSRNHMTIGHLSRSHEPYQWQSVTAAHRKAYGLRYQLLTYIYSSLFVAHSRGGTLARPLLFTDSSDAAARNATAQWLLGEALLVSPVITPNTTRITPHFTAGTWYPAWDFSKINVTAGKPVPLDVPVGDLAVHFRGGAVIPMQPYANVTRDVRYAPVTLIVTLPARPSSGSQAAATAHGPLPPHVLDEPCAAALARHAGQLVSCGLLYSDGDAVKVSASNSMQVWFTAATAPAGRSGSVRSVVKANAGPGSGKLRIEALVIAGVPTQLQGLKPTASLGSSGNNSSNSAARKLPAVYDAAAGTLRISGVDLDAGQALDLSWSL</sequence>
<dbReference type="InterPro" id="IPR030458">
    <property type="entry name" value="Glyco_hydro_31_AS"/>
</dbReference>
<dbReference type="PANTHER" id="PTHR18962:SF0">
    <property type="entry name" value="COILED-COIL DOMAIN-CONTAINING PROTEIN 39"/>
    <property type="match status" value="1"/>
</dbReference>
<dbReference type="PANTHER" id="PTHR18962">
    <property type="entry name" value="COILED-COIL DOMAIN-CONTAINING PROTEIN 39"/>
    <property type="match status" value="1"/>
</dbReference>
<dbReference type="InterPro" id="IPR017853">
    <property type="entry name" value="GH"/>
</dbReference>
<proteinExistence type="inferred from homology"/>
<feature type="region of interest" description="Disordered" evidence="6">
    <location>
        <begin position="787"/>
        <end position="822"/>
    </location>
</feature>
<evidence type="ECO:0000259" key="8">
    <source>
        <dbReference type="Pfam" id="PF13802"/>
    </source>
</evidence>
<dbReference type="InterPro" id="IPR048395">
    <property type="entry name" value="Glyco_hydro_31_C"/>
</dbReference>
<feature type="coiled-coil region" evidence="5">
    <location>
        <begin position="450"/>
        <end position="484"/>
    </location>
</feature>
<dbReference type="CDD" id="cd14752">
    <property type="entry name" value="GH31_N"/>
    <property type="match status" value="1"/>
</dbReference>
<dbReference type="Gene3D" id="3.20.20.80">
    <property type="entry name" value="Glycosidases"/>
    <property type="match status" value="1"/>
</dbReference>
<reference evidence="10 11" key="1">
    <citation type="submission" date="2023-05" db="EMBL/GenBank/DDBJ databases">
        <title>A 100% complete, gapless, phased diploid assembly of the Scenedesmus obliquus UTEX 3031 genome.</title>
        <authorList>
            <person name="Biondi T.C."/>
            <person name="Hanschen E.R."/>
            <person name="Kwon T."/>
            <person name="Eng W."/>
            <person name="Kruse C.P.S."/>
            <person name="Koehler S.I."/>
            <person name="Kunde Y."/>
            <person name="Gleasner C.D."/>
            <person name="You Mak K.T."/>
            <person name="Polle J."/>
            <person name="Hovde B.T."/>
            <person name="Starkenburg S.R."/>
        </authorList>
    </citation>
    <scope>NUCLEOTIDE SEQUENCE [LARGE SCALE GENOMIC DNA]</scope>
    <source>
        <strain evidence="10 11">DOE0152z</strain>
    </source>
</reference>